<name>A0A9D1SF04_9FIRM</name>
<dbReference type="CDD" id="cd00075">
    <property type="entry name" value="HATPase"/>
    <property type="match status" value="1"/>
</dbReference>
<dbReference type="InterPro" id="IPR036890">
    <property type="entry name" value="HATPase_C_sf"/>
</dbReference>
<dbReference type="GO" id="GO:0004721">
    <property type="term" value="F:phosphoprotein phosphatase activity"/>
    <property type="evidence" value="ECO:0007669"/>
    <property type="project" value="TreeGrafter"/>
</dbReference>
<keyword evidence="6 10" id="KW-0418">Kinase</keyword>
<dbReference type="GO" id="GO:0016036">
    <property type="term" value="P:cellular response to phosphate starvation"/>
    <property type="evidence" value="ECO:0007669"/>
    <property type="project" value="TreeGrafter"/>
</dbReference>
<dbReference type="FunFam" id="3.30.565.10:FF:000006">
    <property type="entry name" value="Sensor histidine kinase WalK"/>
    <property type="match status" value="1"/>
</dbReference>
<dbReference type="InterPro" id="IPR003594">
    <property type="entry name" value="HATPase_dom"/>
</dbReference>
<dbReference type="Proteomes" id="UP000824109">
    <property type="component" value="Unassembled WGS sequence"/>
</dbReference>
<dbReference type="SUPFAM" id="SSF55874">
    <property type="entry name" value="ATPase domain of HSP90 chaperone/DNA topoisomerase II/histidine kinase"/>
    <property type="match status" value="1"/>
</dbReference>
<evidence type="ECO:0000313" key="11">
    <source>
        <dbReference type="Proteomes" id="UP000824109"/>
    </source>
</evidence>
<keyword evidence="8" id="KW-0472">Membrane</keyword>
<accession>A0A9D1SF04</accession>
<reference evidence="10" key="2">
    <citation type="journal article" date="2021" name="PeerJ">
        <title>Extensive microbial diversity within the chicken gut microbiome revealed by metagenomics and culture.</title>
        <authorList>
            <person name="Gilroy R."/>
            <person name="Ravi A."/>
            <person name="Getino M."/>
            <person name="Pursley I."/>
            <person name="Horton D.L."/>
            <person name="Alikhan N.F."/>
            <person name="Baker D."/>
            <person name="Gharbi K."/>
            <person name="Hall N."/>
            <person name="Watson M."/>
            <person name="Adriaenssens E.M."/>
            <person name="Foster-Nyarko E."/>
            <person name="Jarju S."/>
            <person name="Secka A."/>
            <person name="Antonio M."/>
            <person name="Oren A."/>
            <person name="Chaudhuri R.R."/>
            <person name="La Ragione R."/>
            <person name="Hildebrand F."/>
            <person name="Pallen M.J."/>
        </authorList>
    </citation>
    <scope>NUCLEOTIDE SEQUENCE</scope>
    <source>
        <strain evidence="10">USAMLcec3-3695</strain>
    </source>
</reference>
<feature type="transmembrane region" description="Helical" evidence="8">
    <location>
        <begin position="103"/>
        <end position="128"/>
    </location>
</feature>
<keyword evidence="7" id="KW-0902">Two-component regulatory system</keyword>
<evidence type="ECO:0000256" key="8">
    <source>
        <dbReference type="SAM" id="Phobius"/>
    </source>
</evidence>
<proteinExistence type="predicted"/>
<dbReference type="InterPro" id="IPR050351">
    <property type="entry name" value="BphY/WalK/GraS-like"/>
</dbReference>
<dbReference type="SMART" id="SM00387">
    <property type="entry name" value="HATPase_c"/>
    <property type="match status" value="1"/>
</dbReference>
<dbReference type="InterPro" id="IPR036097">
    <property type="entry name" value="HisK_dim/P_sf"/>
</dbReference>
<dbReference type="GO" id="GO:0005886">
    <property type="term" value="C:plasma membrane"/>
    <property type="evidence" value="ECO:0007669"/>
    <property type="project" value="TreeGrafter"/>
</dbReference>
<dbReference type="EMBL" id="DVNB01000076">
    <property type="protein sequence ID" value="HIU57590.1"/>
    <property type="molecule type" value="Genomic_DNA"/>
</dbReference>
<keyword evidence="4" id="KW-0597">Phosphoprotein</keyword>
<evidence type="ECO:0000313" key="10">
    <source>
        <dbReference type="EMBL" id="HIU57590.1"/>
    </source>
</evidence>
<dbReference type="SUPFAM" id="SSF47384">
    <property type="entry name" value="Homodimeric domain of signal transducing histidine kinase"/>
    <property type="match status" value="1"/>
</dbReference>
<protein>
    <recommendedName>
        <fullName evidence="3">histidine kinase</fullName>
        <ecNumber evidence="3">2.7.13.3</ecNumber>
    </recommendedName>
</protein>
<evidence type="ECO:0000256" key="1">
    <source>
        <dbReference type="ARBA" id="ARBA00000085"/>
    </source>
</evidence>
<dbReference type="PRINTS" id="PR00344">
    <property type="entry name" value="BCTRLSENSOR"/>
</dbReference>
<feature type="domain" description="Histidine kinase" evidence="9">
    <location>
        <begin position="195"/>
        <end position="407"/>
    </location>
</feature>
<evidence type="ECO:0000259" key="9">
    <source>
        <dbReference type="PROSITE" id="PS50109"/>
    </source>
</evidence>
<keyword evidence="8" id="KW-0812">Transmembrane</keyword>
<evidence type="ECO:0000256" key="7">
    <source>
        <dbReference type="ARBA" id="ARBA00023012"/>
    </source>
</evidence>
<dbReference type="CDD" id="cd00082">
    <property type="entry name" value="HisKA"/>
    <property type="match status" value="1"/>
</dbReference>
<evidence type="ECO:0000256" key="6">
    <source>
        <dbReference type="ARBA" id="ARBA00022777"/>
    </source>
</evidence>
<comment type="catalytic activity">
    <reaction evidence="1">
        <text>ATP + protein L-histidine = ADP + protein N-phospho-L-histidine.</text>
        <dbReference type="EC" id="2.7.13.3"/>
    </reaction>
</comment>
<reference evidence="10" key="1">
    <citation type="submission" date="2020-10" db="EMBL/GenBank/DDBJ databases">
        <authorList>
            <person name="Gilroy R."/>
        </authorList>
    </citation>
    <scope>NUCLEOTIDE SEQUENCE</scope>
    <source>
        <strain evidence="10">USAMLcec3-3695</strain>
    </source>
</reference>
<comment type="subcellular location">
    <subcellularLocation>
        <location evidence="2">Membrane</location>
    </subcellularLocation>
</comment>
<keyword evidence="5" id="KW-0808">Transferase</keyword>
<dbReference type="Pfam" id="PF02518">
    <property type="entry name" value="HATPase_c"/>
    <property type="match status" value="1"/>
</dbReference>
<sequence>MSFLYEKQSMRLCIAVFILMILAGVSSALQSRIYGAEIQRMMIEHDTAVVSSLLEQGVETDVIAAAVTSDSGTEQGTELLNKLGISETTDPSLLENIDQIQSLIGTTGLAETGVLAVLLFFVIVSFLIKRDRLYRSAIGTVISFTGSDFSSLLPQQSNGTVYQLFARINAMATALKSKQEAEAEARAFLKGTVSDISHQLKTPLAALSMYQEIIQNEPDNTETVKIFSQKSTAAIGRIEHLIKTLLKLTRLDAGGIEFHTSEYMVGEVVSQSVEELRDRAKNENKELKISGDENNIIRCDIEWTREAVGNIVKNALDHTKAGGIIQISWDETPLMLRISVSDNGDGIDEEDIHHIFKRFYRSKKSLDTQGVGLGLPLAKSIVEGQGGTISVQSESGAGTTFIISFPR</sequence>
<dbReference type="Gene3D" id="1.10.287.130">
    <property type="match status" value="1"/>
</dbReference>
<keyword evidence="8" id="KW-1133">Transmembrane helix</keyword>
<dbReference type="Pfam" id="PF00512">
    <property type="entry name" value="HisKA"/>
    <property type="match status" value="1"/>
</dbReference>
<dbReference type="InterPro" id="IPR005467">
    <property type="entry name" value="His_kinase_dom"/>
</dbReference>
<dbReference type="InterPro" id="IPR004358">
    <property type="entry name" value="Sig_transdc_His_kin-like_C"/>
</dbReference>
<organism evidence="10 11">
    <name type="scientific">Candidatus Ornithomonoglobus merdipullorum</name>
    <dbReference type="NCBI Taxonomy" id="2840895"/>
    <lineage>
        <taxon>Bacteria</taxon>
        <taxon>Bacillati</taxon>
        <taxon>Bacillota</taxon>
        <taxon>Clostridia</taxon>
        <taxon>Candidatus Ornithomonoglobus</taxon>
    </lineage>
</organism>
<dbReference type="SMART" id="SM00388">
    <property type="entry name" value="HisKA"/>
    <property type="match status" value="1"/>
</dbReference>
<evidence type="ECO:0000256" key="2">
    <source>
        <dbReference type="ARBA" id="ARBA00004370"/>
    </source>
</evidence>
<evidence type="ECO:0000256" key="4">
    <source>
        <dbReference type="ARBA" id="ARBA00022553"/>
    </source>
</evidence>
<dbReference type="Gene3D" id="3.30.565.10">
    <property type="entry name" value="Histidine kinase-like ATPase, C-terminal domain"/>
    <property type="match status" value="1"/>
</dbReference>
<evidence type="ECO:0000256" key="5">
    <source>
        <dbReference type="ARBA" id="ARBA00022679"/>
    </source>
</evidence>
<dbReference type="PANTHER" id="PTHR45453:SF1">
    <property type="entry name" value="PHOSPHATE REGULON SENSOR PROTEIN PHOR"/>
    <property type="match status" value="1"/>
</dbReference>
<evidence type="ECO:0000256" key="3">
    <source>
        <dbReference type="ARBA" id="ARBA00012438"/>
    </source>
</evidence>
<dbReference type="PANTHER" id="PTHR45453">
    <property type="entry name" value="PHOSPHATE REGULON SENSOR PROTEIN PHOR"/>
    <property type="match status" value="1"/>
</dbReference>
<dbReference type="PROSITE" id="PS50109">
    <property type="entry name" value="HIS_KIN"/>
    <property type="match status" value="1"/>
</dbReference>
<dbReference type="AlphaFoldDB" id="A0A9D1SF04"/>
<gene>
    <name evidence="10" type="ORF">IAA61_07230</name>
</gene>
<dbReference type="EC" id="2.7.13.3" evidence="3"/>
<comment type="caution">
    <text evidence="10">The sequence shown here is derived from an EMBL/GenBank/DDBJ whole genome shotgun (WGS) entry which is preliminary data.</text>
</comment>
<dbReference type="GO" id="GO:0000155">
    <property type="term" value="F:phosphorelay sensor kinase activity"/>
    <property type="evidence" value="ECO:0007669"/>
    <property type="project" value="InterPro"/>
</dbReference>
<dbReference type="InterPro" id="IPR003661">
    <property type="entry name" value="HisK_dim/P_dom"/>
</dbReference>